<evidence type="ECO:0000313" key="3">
    <source>
        <dbReference type="Proteomes" id="UP000054053"/>
    </source>
</evidence>
<gene>
    <name evidence="2" type="ORF">UVI_02001150</name>
</gene>
<dbReference type="Proteomes" id="UP000054053">
    <property type="component" value="Unassembled WGS sequence"/>
</dbReference>
<comment type="caution">
    <text evidence="2">The sequence shown here is derived from an EMBL/GenBank/DDBJ whole genome shotgun (WGS) entry which is preliminary data.</text>
</comment>
<feature type="compositionally biased region" description="Polar residues" evidence="1">
    <location>
        <begin position="67"/>
        <end position="86"/>
    </location>
</feature>
<evidence type="ECO:0000256" key="1">
    <source>
        <dbReference type="SAM" id="MobiDB-lite"/>
    </source>
</evidence>
<reference evidence="3" key="1">
    <citation type="journal article" date="2016" name="Genome Announc.">
        <title>Genome sequence of Ustilaginoidea virens IPU010, a rice pathogenic fungus causing false smut.</title>
        <authorList>
            <person name="Kumagai T."/>
            <person name="Ishii T."/>
            <person name="Terai G."/>
            <person name="Umemura M."/>
            <person name="Machida M."/>
            <person name="Asai K."/>
        </authorList>
    </citation>
    <scope>NUCLEOTIDE SEQUENCE [LARGE SCALE GENOMIC DNA]</scope>
    <source>
        <strain evidence="3">IPU010</strain>
    </source>
</reference>
<proteinExistence type="predicted"/>
<dbReference type="EMBL" id="BBTG02000001">
    <property type="protein sequence ID" value="GAO14254.1"/>
    <property type="molecule type" value="Genomic_DNA"/>
</dbReference>
<evidence type="ECO:0000313" key="2">
    <source>
        <dbReference type="EMBL" id="GAO14254.1"/>
    </source>
</evidence>
<dbReference type="AlphaFoldDB" id="A0A1B5KUS8"/>
<accession>A0A1B5KUS8</accession>
<organism evidence="2 3">
    <name type="scientific">Ustilaginoidea virens</name>
    <name type="common">Rice false smut fungus</name>
    <name type="synonym">Villosiclava virens</name>
    <dbReference type="NCBI Taxonomy" id="1159556"/>
    <lineage>
        <taxon>Eukaryota</taxon>
        <taxon>Fungi</taxon>
        <taxon>Dikarya</taxon>
        <taxon>Ascomycota</taxon>
        <taxon>Pezizomycotina</taxon>
        <taxon>Sordariomycetes</taxon>
        <taxon>Hypocreomycetidae</taxon>
        <taxon>Hypocreales</taxon>
        <taxon>Clavicipitaceae</taxon>
        <taxon>Ustilaginoidea</taxon>
    </lineage>
</organism>
<name>A0A1B5KUS8_USTVR</name>
<protein>
    <submittedName>
        <fullName evidence="2">Uncharacterized protein</fullName>
    </submittedName>
</protein>
<feature type="region of interest" description="Disordered" evidence="1">
    <location>
        <begin position="55"/>
        <end position="119"/>
    </location>
</feature>
<sequence length="131" mass="14532">MASTQRSSASHKWDDVSHFALLRAFIEVTKPNKEAIAKITEHMQAHGFQTTCSGVTQHIQKLRRDQTSPQKANNGAGSAGSPTKSATPRKRKAPSKTSKVAPEYYSDMDDELPFKAEDADDKMLAKRIKME</sequence>